<gene>
    <name evidence="2" type="ordered locus">Rmar_1051</name>
</gene>
<dbReference type="EMBL" id="CP001807">
    <property type="protein sequence ID" value="ACY47943.1"/>
    <property type="molecule type" value="Genomic_DNA"/>
</dbReference>
<organism evidence="2 3">
    <name type="scientific">Rhodothermus marinus (strain ATCC 43812 / DSM 4252 / R-10)</name>
    <name type="common">Rhodothermus obamensis</name>
    <dbReference type="NCBI Taxonomy" id="518766"/>
    <lineage>
        <taxon>Bacteria</taxon>
        <taxon>Pseudomonadati</taxon>
        <taxon>Rhodothermota</taxon>
        <taxon>Rhodothermia</taxon>
        <taxon>Rhodothermales</taxon>
        <taxon>Rhodothermaceae</taxon>
        <taxon>Rhodothermus</taxon>
    </lineage>
</organism>
<keyword evidence="1" id="KW-0472">Membrane</keyword>
<evidence type="ECO:0008006" key="4">
    <source>
        <dbReference type="Google" id="ProtNLM"/>
    </source>
</evidence>
<dbReference type="HOGENOM" id="CLU_064059_1_0_10"/>
<dbReference type="KEGG" id="rmr:Rmar_1051"/>
<dbReference type="Proteomes" id="UP000002221">
    <property type="component" value="Chromosome"/>
</dbReference>
<sequence length="385" mass="44631">MRQRSTRVTLTRREIVMPRRLAVFFGITCLSFLLGCGNVDYRPLAIGDNGEIQVVIDSTLWAGPVGEALRMALGYYVQTLPNPEPFFQLRPIEPRIQDDLDRVKKFKNVLFVAALRDSSQISRLVQQAFSPEALQAVREGSAAVVPRGDLWRRRQLVYFIVAETDSQLVEAIRRATPKLREDFDEIARERLAIEMFEKGRQFDIEDTLMAHHGFAVNVQHDYVLVFDTTRFVWLRRVLPDTWRSLFVYYEENADPAKLTPEWIYATRDSLTRRYLQGNAGGFVQIDYRQPLETRQIDFLGRYGYETRGLWHMVTELDDGRLFPAGMGGPFVNYSFYDQKSGRIYMIDGMVFAPGFEKREFLRQMEVIAYTFRTREDVASETPASP</sequence>
<dbReference type="STRING" id="518766.Rmar_1051"/>
<evidence type="ECO:0000256" key="1">
    <source>
        <dbReference type="SAM" id="Phobius"/>
    </source>
</evidence>
<dbReference type="InterPro" id="IPR032286">
    <property type="entry name" value="DUF4837"/>
</dbReference>
<dbReference type="OrthoDB" id="1115230at2"/>
<keyword evidence="3" id="KW-1185">Reference proteome</keyword>
<keyword evidence="1" id="KW-1133">Transmembrane helix</keyword>
<reference evidence="2 3" key="1">
    <citation type="journal article" date="2009" name="Stand. Genomic Sci.">
        <title>Complete genome sequence of Rhodothermus marinus type strain (R-10).</title>
        <authorList>
            <person name="Nolan M."/>
            <person name="Tindall B.J."/>
            <person name="Pomrenke H."/>
            <person name="Lapidus A."/>
            <person name="Copeland A."/>
            <person name="Glavina Del Rio T."/>
            <person name="Lucas S."/>
            <person name="Chen F."/>
            <person name="Tice H."/>
            <person name="Cheng J.F."/>
            <person name="Saunders E."/>
            <person name="Han C."/>
            <person name="Bruce D."/>
            <person name="Goodwin L."/>
            <person name="Chain P."/>
            <person name="Pitluck S."/>
            <person name="Ovchinikova G."/>
            <person name="Pati A."/>
            <person name="Ivanova N."/>
            <person name="Mavromatis K."/>
            <person name="Chen A."/>
            <person name="Palaniappan K."/>
            <person name="Land M."/>
            <person name="Hauser L."/>
            <person name="Chang Y.J."/>
            <person name="Jeffries C.D."/>
            <person name="Brettin T."/>
            <person name="Goker M."/>
            <person name="Bristow J."/>
            <person name="Eisen J.A."/>
            <person name="Markowitz V."/>
            <person name="Hugenholtz P."/>
            <person name="Kyrpides N.C."/>
            <person name="Klenk H.P."/>
            <person name="Detter J.C."/>
        </authorList>
    </citation>
    <scope>NUCLEOTIDE SEQUENCE [LARGE SCALE GENOMIC DNA]</scope>
    <source>
        <strain evidence="3">ATCC 43812 / DSM 4252 / R-10</strain>
    </source>
</reference>
<evidence type="ECO:0000313" key="3">
    <source>
        <dbReference type="Proteomes" id="UP000002221"/>
    </source>
</evidence>
<dbReference type="Pfam" id="PF16125">
    <property type="entry name" value="DUF4837"/>
    <property type="match status" value="1"/>
</dbReference>
<name>D0MHI5_RHOM4</name>
<dbReference type="RefSeq" id="WP_012843555.1">
    <property type="nucleotide sequence ID" value="NC_013501.1"/>
</dbReference>
<dbReference type="eggNOG" id="COG0322">
    <property type="taxonomic scope" value="Bacteria"/>
</dbReference>
<feature type="transmembrane region" description="Helical" evidence="1">
    <location>
        <begin position="21"/>
        <end position="41"/>
    </location>
</feature>
<accession>D0MHI5</accession>
<evidence type="ECO:0000313" key="2">
    <source>
        <dbReference type="EMBL" id="ACY47943.1"/>
    </source>
</evidence>
<protein>
    <recommendedName>
        <fullName evidence="4">DUF4837 family protein</fullName>
    </recommendedName>
</protein>
<proteinExistence type="predicted"/>
<dbReference type="AlphaFoldDB" id="D0MHI5"/>
<keyword evidence="1" id="KW-0812">Transmembrane</keyword>